<dbReference type="EMBL" id="GBXM01023140">
    <property type="protein sequence ID" value="JAH85437.1"/>
    <property type="molecule type" value="Transcribed_RNA"/>
</dbReference>
<proteinExistence type="predicted"/>
<dbReference type="AlphaFoldDB" id="A0A0E9W511"/>
<reference evidence="1" key="2">
    <citation type="journal article" date="2015" name="Fish Shellfish Immunol.">
        <title>Early steps in the European eel (Anguilla anguilla)-Vibrio vulnificus interaction in the gills: Role of the RtxA13 toxin.</title>
        <authorList>
            <person name="Callol A."/>
            <person name="Pajuelo D."/>
            <person name="Ebbesson L."/>
            <person name="Teles M."/>
            <person name="MacKenzie S."/>
            <person name="Amaro C."/>
        </authorList>
    </citation>
    <scope>NUCLEOTIDE SEQUENCE</scope>
</reference>
<name>A0A0E9W511_ANGAN</name>
<accession>A0A0E9W511</accession>
<reference evidence="1" key="1">
    <citation type="submission" date="2014-11" db="EMBL/GenBank/DDBJ databases">
        <authorList>
            <person name="Amaro Gonzalez C."/>
        </authorList>
    </citation>
    <scope>NUCLEOTIDE SEQUENCE</scope>
</reference>
<organism evidence="1">
    <name type="scientific">Anguilla anguilla</name>
    <name type="common">European freshwater eel</name>
    <name type="synonym">Muraena anguilla</name>
    <dbReference type="NCBI Taxonomy" id="7936"/>
    <lineage>
        <taxon>Eukaryota</taxon>
        <taxon>Metazoa</taxon>
        <taxon>Chordata</taxon>
        <taxon>Craniata</taxon>
        <taxon>Vertebrata</taxon>
        <taxon>Euteleostomi</taxon>
        <taxon>Actinopterygii</taxon>
        <taxon>Neopterygii</taxon>
        <taxon>Teleostei</taxon>
        <taxon>Anguilliformes</taxon>
        <taxon>Anguillidae</taxon>
        <taxon>Anguilla</taxon>
    </lineage>
</organism>
<evidence type="ECO:0000313" key="1">
    <source>
        <dbReference type="EMBL" id="JAH85437.1"/>
    </source>
</evidence>
<protein>
    <submittedName>
        <fullName evidence="1">Uncharacterized protein</fullName>
    </submittedName>
</protein>
<sequence>MRTPYSVARAAHCGIVHRCLKCRAEGRWCNWEHLCAGLPEKLDAGLQFGEELSVHCLVSVSVLFLVLHHTTLLHHTFHTSTHLHY</sequence>